<sequence length="607" mass="70524">MYNGLTDDSTEWSDSSYSLRRKYRLNWSAIIRDIPENLELNSKLEETFSKWSVSNGYSLPSLIEINEEMCIVKGIRKVIILNFPSRSSTRSFIKLSKINIWEEISRDSTCELYVYCAPPFSFKPLSTIESMNVSTNYWLIRGVSGEIGSEETFWDCIGRGNKFGEHLRRVVYIRDERKTATGFSNMGFCFLQFSSPLTSYRALKWQIKQEVDKRFSKPMFIGTRHVQAMLMLVGKLDKYETKTLGKLKVMLESTRSENLSDDKLMESKQEVNEYVILRNYLRYWTRSHTYSIPVNKNIEFFIVGNDENVKVSFNNILNYCDPHFKVPGELKLYYSKHLNIYWDWNSRIFLHIQNRSVFEYDYELSSLFCISSTDIESKDSSYIVAKKNTGENNKDIVFLDDIEKKNKNGENSFAISKEKIHNEKEKFVASLIETTKMQLSRTVGLGGGSANYNNVVSLNIKKGANNFKEKNLESNKRKISEFFDISNTDDNSDTGGTQNNDSDVKKINLKNKRVNSECEHYSMEGNLKSDNIKEQNYLNNSNLCNENIEISQTSNTKSSELFFEDQKIELEDLICFVCCRIFKSLKEKISHEQSSLLHKYNLENSEP</sequence>
<gene>
    <name evidence="2" type="ORF">RS030_192806</name>
</gene>
<reference evidence="2 3" key="1">
    <citation type="submission" date="2023-10" db="EMBL/GenBank/DDBJ databases">
        <title>Comparative genomics analysis reveals potential genetic determinants of host preference in Cryptosporidium xiaoi.</title>
        <authorList>
            <person name="Xiao L."/>
            <person name="Li J."/>
        </authorList>
    </citation>
    <scope>NUCLEOTIDE SEQUENCE [LARGE SCALE GENOMIC DNA]</scope>
    <source>
        <strain evidence="2 3">52996</strain>
    </source>
</reference>
<dbReference type="AlphaFoldDB" id="A0AAV9XZS6"/>
<proteinExistence type="predicted"/>
<feature type="compositionally biased region" description="Polar residues" evidence="1">
    <location>
        <begin position="485"/>
        <end position="501"/>
    </location>
</feature>
<organism evidence="2 3">
    <name type="scientific">Cryptosporidium xiaoi</name>
    <dbReference type="NCBI Taxonomy" id="659607"/>
    <lineage>
        <taxon>Eukaryota</taxon>
        <taxon>Sar</taxon>
        <taxon>Alveolata</taxon>
        <taxon>Apicomplexa</taxon>
        <taxon>Conoidasida</taxon>
        <taxon>Coccidia</taxon>
        <taxon>Eucoccidiorida</taxon>
        <taxon>Eimeriorina</taxon>
        <taxon>Cryptosporidiidae</taxon>
        <taxon>Cryptosporidium</taxon>
    </lineage>
</organism>
<dbReference type="Proteomes" id="UP001311799">
    <property type="component" value="Unassembled WGS sequence"/>
</dbReference>
<keyword evidence="3" id="KW-1185">Reference proteome</keyword>
<name>A0AAV9XZS6_9CRYT</name>
<evidence type="ECO:0000313" key="3">
    <source>
        <dbReference type="Proteomes" id="UP001311799"/>
    </source>
</evidence>
<evidence type="ECO:0000256" key="1">
    <source>
        <dbReference type="SAM" id="MobiDB-lite"/>
    </source>
</evidence>
<comment type="caution">
    <text evidence="2">The sequence shown here is derived from an EMBL/GenBank/DDBJ whole genome shotgun (WGS) entry which is preliminary data.</text>
</comment>
<feature type="region of interest" description="Disordered" evidence="1">
    <location>
        <begin position="485"/>
        <end position="506"/>
    </location>
</feature>
<protein>
    <submittedName>
        <fullName evidence="2">Uncharacterized protein</fullName>
    </submittedName>
</protein>
<dbReference type="EMBL" id="JAWDEY010000010">
    <property type="protein sequence ID" value="KAK6590024.1"/>
    <property type="molecule type" value="Genomic_DNA"/>
</dbReference>
<evidence type="ECO:0000313" key="2">
    <source>
        <dbReference type="EMBL" id="KAK6590024.1"/>
    </source>
</evidence>
<accession>A0AAV9XZS6</accession>